<dbReference type="GO" id="GO:0008474">
    <property type="term" value="F:palmitoyl-(protein) hydrolase activity"/>
    <property type="evidence" value="ECO:0007669"/>
    <property type="project" value="TreeGrafter"/>
</dbReference>
<dbReference type="eggNOG" id="KOG2112">
    <property type="taxonomic scope" value="Eukaryota"/>
</dbReference>
<dbReference type="PaxDb" id="55529-EKX51493"/>
<reference evidence="9" key="3">
    <citation type="submission" date="2015-06" db="UniProtKB">
        <authorList>
            <consortium name="EnsemblProtists"/>
        </authorList>
    </citation>
    <scope>IDENTIFICATION</scope>
</reference>
<proteinExistence type="inferred from homology"/>
<comment type="caution">
    <text evidence="3">Lacks conserved residue(s) required for the propagation of feature annotation.</text>
</comment>
<dbReference type="PANTHER" id="PTHR10655:SF17">
    <property type="entry name" value="LYSOPHOSPHOLIPASE-LIKE PROTEIN 1"/>
    <property type="match status" value="1"/>
</dbReference>
<dbReference type="STRING" id="905079.L1JTT6"/>
<dbReference type="InterPro" id="IPR029058">
    <property type="entry name" value="AB_hydrolase_fold"/>
</dbReference>
<dbReference type="Gene3D" id="3.40.50.1820">
    <property type="entry name" value="alpha/beta hydrolase"/>
    <property type="match status" value="1"/>
</dbReference>
<dbReference type="HOGENOM" id="CLU_334182_0_0_1"/>
<dbReference type="GeneID" id="17308208"/>
<dbReference type="GO" id="GO:0052689">
    <property type="term" value="F:carboxylic ester hydrolase activity"/>
    <property type="evidence" value="ECO:0007669"/>
    <property type="project" value="TreeGrafter"/>
</dbReference>
<dbReference type="AlphaFoldDB" id="L1JTT6"/>
<dbReference type="SUPFAM" id="SSF54975">
    <property type="entry name" value="Acylphosphatase/BLUF domain-like"/>
    <property type="match status" value="1"/>
</dbReference>
<evidence type="ECO:0000313" key="9">
    <source>
        <dbReference type="EnsemblProtists" id="EKX51493"/>
    </source>
</evidence>
<dbReference type="RefSeq" id="XP_005838473.1">
    <property type="nucleotide sequence ID" value="XM_005838416.1"/>
</dbReference>
<dbReference type="Pfam" id="PF00708">
    <property type="entry name" value="Acylphosphatase"/>
    <property type="match status" value="1"/>
</dbReference>
<sequence length="855" mass="94286">MKMGRRWAGTAMLWLHWNIAGLTHSECYVHQASCFVSSGVATCAGRSKFVSLNPKLSGGGSLYLQKVKGLGCSQSRASCRGLLVLSLALSSNETDSVLLAPQNEGIQQAKSRSPESWPSGGKKPLFRARRRKSQRQEIPKYGKAMIVSPSQEATGVVIWLDGLDYGDGPARWSKRLKRLGLDWCRLVLPSGYVEGEEKKSFWKRERRAWFDETSDEGLYSTLQYIQTLVSVEMKKGIPSDRIMIGGLGQGATVAMLAGMLLSARLAGVICIGGQIPETIAGLPSAESFSTPFFFFRSPDDFLAQEAYETLSHLGMRTEVFPPDFQTGGFRMSLSRWTRRWRPWGSRCREAVEDFVLRALPEDVEAIPEIDLMLQDGKARAGSGSNQGIGLARFQRFVPLWQLRPADIKDMSLVCMQYHGIRYDDVSNEREARERLFAAAKLAGMKRNNARAEKDFSVGTDGYDDGEAEGYQDPSRVVQNIADRAWFMGKDIAQGLGSAVQDEEIRRDIFQKAWNAGATAAKFATEAATDEDARSRAAESFVRAGKSAADYARASFSNPEAARKIAETAWEAGRAAADYVQTTGRDDNVSFLSAEEWYDRYNRTGSADVYGESVDYSLEEERQPRGVQENIYYKDDPLGTDDYRTAVDSAAMGIGDAARKGVGWINSIFQDPSDLPGAGRGFDQQQIPRQPPPRPYQPPRTVTYPTQSYSTPDSTQFSFRQDPVSSSIRTDIAASGSRSWPRPAPDPLQERKSGDQAIPGSGPLLCFNFKIFGMIEQRSFGAAIAYKASELGISGSCTMTGGEVEGKVEGKFEQAEKFIQWLCSVGAPGSVIEGAIIENQTRGEQRQFQSFDLSNS</sequence>
<feature type="region of interest" description="Disordered" evidence="5">
    <location>
        <begin position="672"/>
        <end position="756"/>
    </location>
</feature>
<feature type="signal peptide" evidence="6">
    <location>
        <begin position="1"/>
        <end position="25"/>
    </location>
</feature>
<dbReference type="PANTHER" id="PTHR10655">
    <property type="entry name" value="LYSOPHOSPHOLIPASE-RELATED"/>
    <property type="match status" value="1"/>
</dbReference>
<evidence type="ECO:0000313" key="10">
    <source>
        <dbReference type="Proteomes" id="UP000011087"/>
    </source>
</evidence>
<comment type="similarity">
    <text evidence="1">Belongs to the AB hydrolase superfamily. AB hydrolase 2 family.</text>
</comment>
<evidence type="ECO:0000256" key="6">
    <source>
        <dbReference type="SAM" id="SignalP"/>
    </source>
</evidence>
<gene>
    <name evidence="8" type="ORF">GUITHDRAFT_102761</name>
</gene>
<dbReference type="InterPro" id="IPR003140">
    <property type="entry name" value="PLipase/COase/thioEstase"/>
</dbReference>
<reference evidence="10" key="2">
    <citation type="submission" date="2012-11" db="EMBL/GenBank/DDBJ databases">
        <authorList>
            <person name="Kuo A."/>
            <person name="Curtis B.A."/>
            <person name="Tanifuji G."/>
            <person name="Burki F."/>
            <person name="Gruber A."/>
            <person name="Irimia M."/>
            <person name="Maruyama S."/>
            <person name="Arias M.C."/>
            <person name="Ball S.G."/>
            <person name="Gile G.H."/>
            <person name="Hirakawa Y."/>
            <person name="Hopkins J.F."/>
            <person name="Rensing S.A."/>
            <person name="Schmutz J."/>
            <person name="Symeonidi A."/>
            <person name="Elias M."/>
            <person name="Eveleigh R.J."/>
            <person name="Herman E.K."/>
            <person name="Klute M.J."/>
            <person name="Nakayama T."/>
            <person name="Obornik M."/>
            <person name="Reyes-Prieto A."/>
            <person name="Armbrust E.V."/>
            <person name="Aves S.J."/>
            <person name="Beiko R.G."/>
            <person name="Coutinho P."/>
            <person name="Dacks J.B."/>
            <person name="Durnford D.G."/>
            <person name="Fast N.M."/>
            <person name="Green B.R."/>
            <person name="Grisdale C."/>
            <person name="Hempe F."/>
            <person name="Henrissat B."/>
            <person name="Hoppner M.P."/>
            <person name="Ishida K.-I."/>
            <person name="Kim E."/>
            <person name="Koreny L."/>
            <person name="Kroth P.G."/>
            <person name="Liu Y."/>
            <person name="Malik S.-B."/>
            <person name="Maier U.G."/>
            <person name="McRose D."/>
            <person name="Mock T."/>
            <person name="Neilson J.A."/>
            <person name="Onodera N.T."/>
            <person name="Poole A.M."/>
            <person name="Pritham E.J."/>
            <person name="Richards T.A."/>
            <person name="Rocap G."/>
            <person name="Roy S.W."/>
            <person name="Sarai C."/>
            <person name="Schaack S."/>
            <person name="Shirato S."/>
            <person name="Slamovits C.H."/>
            <person name="Spencer D.F."/>
            <person name="Suzuki S."/>
            <person name="Worden A.Z."/>
            <person name="Zauner S."/>
            <person name="Barry K."/>
            <person name="Bell C."/>
            <person name="Bharti A.K."/>
            <person name="Crow J.A."/>
            <person name="Grimwood J."/>
            <person name="Kramer R."/>
            <person name="Lindquist E."/>
            <person name="Lucas S."/>
            <person name="Salamov A."/>
            <person name="McFadden G.I."/>
            <person name="Lane C.E."/>
            <person name="Keeling P.J."/>
            <person name="Gray M.W."/>
            <person name="Grigoriev I.V."/>
            <person name="Archibald J.M."/>
        </authorList>
    </citation>
    <scope>NUCLEOTIDE SEQUENCE</scope>
    <source>
        <strain evidence="10">CCMP2712</strain>
    </source>
</reference>
<dbReference type="SUPFAM" id="SSF53474">
    <property type="entry name" value="alpha/beta-Hydrolases"/>
    <property type="match status" value="1"/>
</dbReference>
<dbReference type="InterPro" id="IPR050565">
    <property type="entry name" value="LYPA1-2/EST-like"/>
</dbReference>
<evidence type="ECO:0000256" key="4">
    <source>
        <dbReference type="RuleBase" id="RU004168"/>
    </source>
</evidence>
<feature type="compositionally biased region" description="Polar residues" evidence="5">
    <location>
        <begin position="104"/>
        <end position="116"/>
    </location>
</feature>
<dbReference type="InterPro" id="IPR001792">
    <property type="entry name" value="Acylphosphatase-like_dom"/>
</dbReference>
<accession>L1JTT6</accession>
<dbReference type="PROSITE" id="PS51160">
    <property type="entry name" value="ACYLPHOSPHATASE_3"/>
    <property type="match status" value="1"/>
</dbReference>
<evidence type="ECO:0000259" key="7">
    <source>
        <dbReference type="PROSITE" id="PS51160"/>
    </source>
</evidence>
<dbReference type="InterPro" id="IPR036046">
    <property type="entry name" value="Acylphosphatase-like_dom_sf"/>
</dbReference>
<dbReference type="KEGG" id="gtt:GUITHDRAFT_102761"/>
<keyword evidence="10" id="KW-1185">Reference proteome</keyword>
<dbReference type="Gene3D" id="3.30.70.100">
    <property type="match status" value="1"/>
</dbReference>
<name>L1JTT6_GUITC</name>
<evidence type="ECO:0000313" key="8">
    <source>
        <dbReference type="EMBL" id="EKX51493.1"/>
    </source>
</evidence>
<evidence type="ECO:0000256" key="1">
    <source>
        <dbReference type="ARBA" id="ARBA00006499"/>
    </source>
</evidence>
<feature type="compositionally biased region" description="Basic residues" evidence="5">
    <location>
        <begin position="124"/>
        <end position="133"/>
    </location>
</feature>
<dbReference type="Pfam" id="PF02230">
    <property type="entry name" value="Abhydrolase_2"/>
    <property type="match status" value="1"/>
</dbReference>
<keyword evidence="6" id="KW-0732">Signal</keyword>
<feature type="compositionally biased region" description="Polar residues" evidence="5">
    <location>
        <begin position="707"/>
        <end position="728"/>
    </location>
</feature>
<feature type="chain" id="PRO_5008771754" description="Acylphosphatase-like domain-containing protein" evidence="6">
    <location>
        <begin position="26"/>
        <end position="855"/>
    </location>
</feature>
<evidence type="ECO:0000256" key="2">
    <source>
        <dbReference type="ARBA" id="ARBA00022801"/>
    </source>
</evidence>
<feature type="domain" description="Acylphosphatase-like" evidence="7">
    <location>
        <begin position="765"/>
        <end position="854"/>
    </location>
</feature>
<dbReference type="EMBL" id="JH992975">
    <property type="protein sequence ID" value="EKX51493.1"/>
    <property type="molecule type" value="Genomic_DNA"/>
</dbReference>
<evidence type="ECO:0000256" key="5">
    <source>
        <dbReference type="SAM" id="MobiDB-lite"/>
    </source>
</evidence>
<dbReference type="GO" id="GO:0005737">
    <property type="term" value="C:cytoplasm"/>
    <property type="evidence" value="ECO:0007669"/>
    <property type="project" value="TreeGrafter"/>
</dbReference>
<feature type="region of interest" description="Disordered" evidence="5">
    <location>
        <begin position="101"/>
        <end position="137"/>
    </location>
</feature>
<dbReference type="EnsemblProtists" id="EKX51493">
    <property type="protein sequence ID" value="EKX51493"/>
    <property type="gene ID" value="GUITHDRAFT_102761"/>
</dbReference>
<dbReference type="Proteomes" id="UP000011087">
    <property type="component" value="Unassembled WGS sequence"/>
</dbReference>
<organism evidence="8">
    <name type="scientific">Guillardia theta (strain CCMP2712)</name>
    <name type="common">Cryptophyte</name>
    <dbReference type="NCBI Taxonomy" id="905079"/>
    <lineage>
        <taxon>Eukaryota</taxon>
        <taxon>Cryptophyceae</taxon>
        <taxon>Pyrenomonadales</taxon>
        <taxon>Geminigeraceae</taxon>
        <taxon>Guillardia</taxon>
    </lineage>
</organism>
<keyword evidence="2" id="KW-0378">Hydrolase</keyword>
<evidence type="ECO:0000256" key="3">
    <source>
        <dbReference type="PROSITE-ProRule" id="PRU00520"/>
    </source>
</evidence>
<protein>
    <recommendedName>
        <fullName evidence="7">Acylphosphatase-like domain-containing protein</fullName>
    </recommendedName>
</protein>
<comment type="similarity">
    <text evidence="4">Belongs to the acylphosphatase family.</text>
</comment>
<feature type="compositionally biased region" description="Pro residues" evidence="5">
    <location>
        <begin position="688"/>
        <end position="697"/>
    </location>
</feature>
<reference evidence="8 10" key="1">
    <citation type="journal article" date="2012" name="Nature">
        <title>Algal genomes reveal evolutionary mosaicism and the fate of nucleomorphs.</title>
        <authorList>
            <consortium name="DOE Joint Genome Institute"/>
            <person name="Curtis B.A."/>
            <person name="Tanifuji G."/>
            <person name="Burki F."/>
            <person name="Gruber A."/>
            <person name="Irimia M."/>
            <person name="Maruyama S."/>
            <person name="Arias M.C."/>
            <person name="Ball S.G."/>
            <person name="Gile G.H."/>
            <person name="Hirakawa Y."/>
            <person name="Hopkins J.F."/>
            <person name="Kuo A."/>
            <person name="Rensing S.A."/>
            <person name="Schmutz J."/>
            <person name="Symeonidi A."/>
            <person name="Elias M."/>
            <person name="Eveleigh R.J."/>
            <person name="Herman E.K."/>
            <person name="Klute M.J."/>
            <person name="Nakayama T."/>
            <person name="Obornik M."/>
            <person name="Reyes-Prieto A."/>
            <person name="Armbrust E.V."/>
            <person name="Aves S.J."/>
            <person name="Beiko R.G."/>
            <person name="Coutinho P."/>
            <person name="Dacks J.B."/>
            <person name="Durnford D.G."/>
            <person name="Fast N.M."/>
            <person name="Green B.R."/>
            <person name="Grisdale C.J."/>
            <person name="Hempel F."/>
            <person name="Henrissat B."/>
            <person name="Hoppner M.P."/>
            <person name="Ishida K."/>
            <person name="Kim E."/>
            <person name="Koreny L."/>
            <person name="Kroth P.G."/>
            <person name="Liu Y."/>
            <person name="Malik S.B."/>
            <person name="Maier U.G."/>
            <person name="McRose D."/>
            <person name="Mock T."/>
            <person name="Neilson J.A."/>
            <person name="Onodera N.T."/>
            <person name="Poole A.M."/>
            <person name="Pritham E.J."/>
            <person name="Richards T.A."/>
            <person name="Rocap G."/>
            <person name="Roy S.W."/>
            <person name="Sarai C."/>
            <person name="Schaack S."/>
            <person name="Shirato S."/>
            <person name="Slamovits C.H."/>
            <person name="Spencer D.F."/>
            <person name="Suzuki S."/>
            <person name="Worden A.Z."/>
            <person name="Zauner S."/>
            <person name="Barry K."/>
            <person name="Bell C."/>
            <person name="Bharti A.K."/>
            <person name="Crow J.A."/>
            <person name="Grimwood J."/>
            <person name="Kramer R."/>
            <person name="Lindquist E."/>
            <person name="Lucas S."/>
            <person name="Salamov A."/>
            <person name="McFadden G.I."/>
            <person name="Lane C.E."/>
            <person name="Keeling P.J."/>
            <person name="Gray M.W."/>
            <person name="Grigoriev I.V."/>
            <person name="Archibald J.M."/>
        </authorList>
    </citation>
    <scope>NUCLEOTIDE SEQUENCE</scope>
    <source>
        <strain evidence="8 10">CCMP2712</strain>
    </source>
</reference>